<dbReference type="SUPFAM" id="SSF141571">
    <property type="entry name" value="Pentapeptide repeat-like"/>
    <property type="match status" value="1"/>
</dbReference>
<feature type="chain" id="PRO_5031450196" evidence="3">
    <location>
        <begin position="23"/>
        <end position="398"/>
    </location>
</feature>
<dbReference type="PANTHER" id="PTHR14136:SF17">
    <property type="entry name" value="BTB_POZ DOMAIN-CONTAINING PROTEIN KCTD9"/>
    <property type="match status" value="1"/>
</dbReference>
<keyword evidence="2" id="KW-0472">Membrane</keyword>
<dbReference type="InterPro" id="IPR001646">
    <property type="entry name" value="5peptide_repeat"/>
</dbReference>
<keyword evidence="3" id="KW-0732">Signal</keyword>
<sequence length="398" mass="42016">MRGVIALVVAGVVLGLSGTAVAEAEVAPCRPGSGAKYKGKDFTGGAALPADLRCADLTGAKLDAVDLIQKDLSGALLKNASLKEADLTQAKLEYADLTGADLTDADIGQMHAKHSVFRGAVLDGVEGAQAEFPHADLTGAKFRRADLGQTEFTDATLVDADLTEAKLGQVDARKADFSRATMPEAELTQGELDYAVFRGADLTEAVFTQAELKGADLRDAKVEGASFTQADDLNLTGALGEPEDVPDDAQGSTSELPEDDVAGRAPRDRTDTSRGGGSNLGLMLAVVSGVGLVLTLIFWGVAHRGRLERAARFTAARRAAEEDVTRLGEAIDSLDFDFQIHNATDGGSGDQDWRHAIDAYEAARNMLQRAHAEQDLAQVAHAVQQGHQALGRMRARLR</sequence>
<evidence type="ECO:0000313" key="4">
    <source>
        <dbReference type="EMBL" id="MBB6471953.1"/>
    </source>
</evidence>
<evidence type="ECO:0000256" key="3">
    <source>
        <dbReference type="SAM" id="SignalP"/>
    </source>
</evidence>
<dbReference type="PANTHER" id="PTHR14136">
    <property type="entry name" value="BTB_POZ DOMAIN-CONTAINING PROTEIN KCTD9"/>
    <property type="match status" value="1"/>
</dbReference>
<dbReference type="AlphaFoldDB" id="A0A7X0IBD8"/>
<gene>
    <name evidence="4" type="ORF">BJ992_001384</name>
</gene>
<evidence type="ECO:0000313" key="5">
    <source>
        <dbReference type="Proteomes" id="UP000555564"/>
    </source>
</evidence>
<dbReference type="Proteomes" id="UP000555564">
    <property type="component" value="Unassembled WGS sequence"/>
</dbReference>
<feature type="region of interest" description="Disordered" evidence="1">
    <location>
        <begin position="233"/>
        <end position="275"/>
    </location>
</feature>
<evidence type="ECO:0000256" key="1">
    <source>
        <dbReference type="SAM" id="MobiDB-lite"/>
    </source>
</evidence>
<dbReference type="Gene3D" id="2.160.20.80">
    <property type="entry name" value="E3 ubiquitin-protein ligase SopA"/>
    <property type="match status" value="2"/>
</dbReference>
<feature type="signal peptide" evidence="3">
    <location>
        <begin position="1"/>
        <end position="22"/>
    </location>
</feature>
<dbReference type="EMBL" id="JACHIU010000001">
    <property type="protein sequence ID" value="MBB6471953.1"/>
    <property type="molecule type" value="Genomic_DNA"/>
</dbReference>
<feature type="transmembrane region" description="Helical" evidence="2">
    <location>
        <begin position="280"/>
        <end position="302"/>
    </location>
</feature>
<proteinExistence type="predicted"/>
<comment type="caution">
    <text evidence="4">The sequence shown here is derived from an EMBL/GenBank/DDBJ whole genome shotgun (WGS) entry which is preliminary data.</text>
</comment>
<reference evidence="4 5" key="1">
    <citation type="submission" date="2020-08" db="EMBL/GenBank/DDBJ databases">
        <title>Sequencing the genomes of 1000 actinobacteria strains.</title>
        <authorList>
            <person name="Klenk H.-P."/>
        </authorList>
    </citation>
    <scope>NUCLEOTIDE SEQUENCE [LARGE SCALE GENOMIC DNA]</scope>
    <source>
        <strain evidence="4 5">DSM 44936</strain>
    </source>
</reference>
<keyword evidence="5" id="KW-1185">Reference proteome</keyword>
<organism evidence="4 5">
    <name type="scientific">Sphaerisporangium rubeum</name>
    <dbReference type="NCBI Taxonomy" id="321317"/>
    <lineage>
        <taxon>Bacteria</taxon>
        <taxon>Bacillati</taxon>
        <taxon>Actinomycetota</taxon>
        <taxon>Actinomycetes</taxon>
        <taxon>Streptosporangiales</taxon>
        <taxon>Streptosporangiaceae</taxon>
        <taxon>Sphaerisporangium</taxon>
    </lineage>
</organism>
<name>A0A7X0IBD8_9ACTN</name>
<keyword evidence="2" id="KW-0812">Transmembrane</keyword>
<accession>A0A7X0IBD8</accession>
<feature type="compositionally biased region" description="Basic and acidic residues" evidence="1">
    <location>
        <begin position="261"/>
        <end position="272"/>
    </location>
</feature>
<protein>
    <submittedName>
        <fullName evidence="4">Uncharacterized protein YjbI with pentapeptide repeats</fullName>
    </submittedName>
</protein>
<dbReference type="InterPro" id="IPR051082">
    <property type="entry name" value="Pentapeptide-BTB/POZ_domain"/>
</dbReference>
<keyword evidence="2" id="KW-1133">Transmembrane helix</keyword>
<dbReference type="Pfam" id="PF00805">
    <property type="entry name" value="Pentapeptide"/>
    <property type="match status" value="3"/>
</dbReference>
<evidence type="ECO:0000256" key="2">
    <source>
        <dbReference type="SAM" id="Phobius"/>
    </source>
</evidence>